<keyword evidence="1" id="KW-0802">TPR repeat</keyword>
<sequence length="243" mass="27405">MEKFQYEEAVLCFSKAIYLQPEQLHVSQGEAFIQLCDFQSAADSYNQANFLDPGVFNALSVSCLYGQFAILFKFKTRFIFHSRISLILVFTLQVSFEFSVLGGVSRCSLACLTAAGRHDDCLKELNHIISEGPSAELYVFRARVYKAMNQTACCLRDLRSALELDPESQQAKAMQQHLKEAGEENRQQAVIRMLSGQLQEALCLINAALESNPENGQLYLFRMHLQLNLVTCLVISEIICQII</sequence>
<dbReference type="InterPro" id="IPR019734">
    <property type="entry name" value="TPR_rpt"/>
</dbReference>
<name>A0A3B5Q6B6_XIPMA</name>
<dbReference type="Gene3D" id="1.25.40.10">
    <property type="entry name" value="Tetratricopeptide repeat domain"/>
    <property type="match status" value="2"/>
</dbReference>
<reference evidence="2" key="4">
    <citation type="submission" date="2025-09" db="UniProtKB">
        <authorList>
            <consortium name="Ensembl"/>
        </authorList>
    </citation>
    <scope>IDENTIFICATION</scope>
    <source>
        <strain evidence="2">JP 163 A</strain>
    </source>
</reference>
<dbReference type="PROSITE" id="PS50005">
    <property type="entry name" value="TPR"/>
    <property type="match status" value="1"/>
</dbReference>
<dbReference type="PANTHER" id="PTHR45153:SF1">
    <property type="entry name" value="TETRATRICOPEPTIDE REPEAT PROTEIN 16"/>
    <property type="match status" value="1"/>
</dbReference>
<dbReference type="SMART" id="SM00028">
    <property type="entry name" value="TPR"/>
    <property type="match status" value="3"/>
</dbReference>
<evidence type="ECO:0000313" key="3">
    <source>
        <dbReference type="Proteomes" id="UP000002852"/>
    </source>
</evidence>
<dbReference type="GeneTree" id="ENSGT00390000004550"/>
<dbReference type="InterPro" id="IPR011990">
    <property type="entry name" value="TPR-like_helical_dom_sf"/>
</dbReference>
<dbReference type="Ensembl" id="ENSXMAT00000021986.1">
    <property type="protein sequence ID" value="ENSXMAP00000027363.1"/>
    <property type="gene ID" value="ENSXMAG00000000046.2"/>
</dbReference>
<evidence type="ECO:0000313" key="2">
    <source>
        <dbReference type="Ensembl" id="ENSXMAP00000027363.1"/>
    </source>
</evidence>
<dbReference type="Proteomes" id="UP000002852">
    <property type="component" value="Unassembled WGS sequence"/>
</dbReference>
<reference evidence="3" key="2">
    <citation type="journal article" date="2013" name="Nat. Genet.">
        <title>The genome of the platyfish, Xiphophorus maculatus, provides insights into evolutionary adaptation and several complex traits.</title>
        <authorList>
            <person name="Schartl M."/>
            <person name="Walter R.B."/>
            <person name="Shen Y."/>
            <person name="Garcia T."/>
            <person name="Catchen J."/>
            <person name="Amores A."/>
            <person name="Braasch I."/>
            <person name="Chalopin D."/>
            <person name="Volff J.N."/>
            <person name="Lesch K.P."/>
            <person name="Bisazza A."/>
            <person name="Minx P."/>
            <person name="Hillier L."/>
            <person name="Wilson R.K."/>
            <person name="Fuerstenberg S."/>
            <person name="Boore J."/>
            <person name="Searle S."/>
            <person name="Postlethwait J.H."/>
            <person name="Warren W.C."/>
        </authorList>
    </citation>
    <scope>NUCLEOTIDE SEQUENCE [LARGE SCALE GENOMIC DNA]</scope>
    <source>
        <strain evidence="3">JP 163 A</strain>
    </source>
</reference>
<keyword evidence="3" id="KW-1185">Reference proteome</keyword>
<reference evidence="2" key="3">
    <citation type="submission" date="2025-08" db="UniProtKB">
        <authorList>
            <consortium name="Ensembl"/>
        </authorList>
    </citation>
    <scope>IDENTIFICATION</scope>
    <source>
        <strain evidence="2">JP 163 A</strain>
    </source>
</reference>
<protein>
    <submittedName>
        <fullName evidence="2">Tetratricopeptide repeat domain 16</fullName>
    </submittedName>
</protein>
<dbReference type="PANTHER" id="PTHR45153">
    <property type="entry name" value="TETRATRICOPEPTIDE REPEAT PROTEIN 16"/>
    <property type="match status" value="1"/>
</dbReference>
<dbReference type="AlphaFoldDB" id="A0A3B5Q6B6"/>
<organism evidence="2 3">
    <name type="scientific">Xiphophorus maculatus</name>
    <name type="common">Southern platyfish</name>
    <name type="synonym">Platypoecilus maculatus</name>
    <dbReference type="NCBI Taxonomy" id="8083"/>
    <lineage>
        <taxon>Eukaryota</taxon>
        <taxon>Metazoa</taxon>
        <taxon>Chordata</taxon>
        <taxon>Craniata</taxon>
        <taxon>Vertebrata</taxon>
        <taxon>Euteleostomi</taxon>
        <taxon>Actinopterygii</taxon>
        <taxon>Neopterygii</taxon>
        <taxon>Teleostei</taxon>
        <taxon>Neoteleostei</taxon>
        <taxon>Acanthomorphata</taxon>
        <taxon>Ovalentaria</taxon>
        <taxon>Atherinomorphae</taxon>
        <taxon>Cyprinodontiformes</taxon>
        <taxon>Poeciliidae</taxon>
        <taxon>Poeciliinae</taxon>
        <taxon>Xiphophorus</taxon>
    </lineage>
</organism>
<proteinExistence type="predicted"/>
<accession>A0A3B5Q6B6</accession>
<feature type="repeat" description="TPR" evidence="1">
    <location>
        <begin position="135"/>
        <end position="168"/>
    </location>
</feature>
<evidence type="ECO:0000256" key="1">
    <source>
        <dbReference type="PROSITE-ProRule" id="PRU00339"/>
    </source>
</evidence>
<dbReference type="Pfam" id="PF13181">
    <property type="entry name" value="TPR_8"/>
    <property type="match status" value="1"/>
</dbReference>
<dbReference type="SUPFAM" id="SSF48452">
    <property type="entry name" value="TPR-like"/>
    <property type="match status" value="1"/>
</dbReference>
<reference evidence="3" key="1">
    <citation type="submission" date="2012-01" db="EMBL/GenBank/DDBJ databases">
        <authorList>
            <person name="Walter R."/>
            <person name="Schartl M."/>
            <person name="Warren W."/>
        </authorList>
    </citation>
    <scope>NUCLEOTIDE SEQUENCE [LARGE SCALE GENOMIC DNA]</scope>
    <source>
        <strain evidence="3">JP 163 A</strain>
    </source>
</reference>